<dbReference type="SUPFAM" id="SSF88713">
    <property type="entry name" value="Glycoside hydrolase/deacetylase"/>
    <property type="match status" value="1"/>
</dbReference>
<dbReference type="GO" id="GO:0016020">
    <property type="term" value="C:membrane"/>
    <property type="evidence" value="ECO:0007669"/>
    <property type="project" value="TreeGrafter"/>
</dbReference>
<dbReference type="PANTHER" id="PTHR10587:SF80">
    <property type="entry name" value="CHITOOLIGOSACCHARIDE DEACETYLASE"/>
    <property type="match status" value="1"/>
</dbReference>
<dbReference type="Pfam" id="PF01522">
    <property type="entry name" value="Polysacc_deac_1"/>
    <property type="match status" value="1"/>
</dbReference>
<evidence type="ECO:0000259" key="1">
    <source>
        <dbReference type="PROSITE" id="PS51677"/>
    </source>
</evidence>
<dbReference type="InterPro" id="IPR002509">
    <property type="entry name" value="NODB_dom"/>
</dbReference>
<dbReference type="Gene3D" id="3.20.20.370">
    <property type="entry name" value="Glycoside hydrolase/deacetylase"/>
    <property type="match status" value="1"/>
</dbReference>
<reference evidence="2 3" key="1">
    <citation type="journal article" date="2007" name="Int. J. Syst. Evol. Microbiol.">
        <title>Paenibacillus ginsengarvi sp. nov., isolated from soil from ginseng cultivation.</title>
        <authorList>
            <person name="Yoon M.H."/>
            <person name="Ten L.N."/>
            <person name="Im W.T."/>
        </authorList>
    </citation>
    <scope>NUCLEOTIDE SEQUENCE [LARGE SCALE GENOMIC DNA]</scope>
    <source>
        <strain evidence="2 3">KCTC 13059</strain>
    </source>
</reference>
<comment type="caution">
    <text evidence="2">The sequence shown here is derived from an EMBL/GenBank/DDBJ whole genome shotgun (WGS) entry which is preliminary data.</text>
</comment>
<keyword evidence="3" id="KW-1185">Reference proteome</keyword>
<dbReference type="GO" id="GO:0005975">
    <property type="term" value="P:carbohydrate metabolic process"/>
    <property type="evidence" value="ECO:0007669"/>
    <property type="project" value="InterPro"/>
</dbReference>
<name>A0A3B0CTI0_9BACL</name>
<accession>A0A3B0CTI0</accession>
<evidence type="ECO:0000313" key="3">
    <source>
        <dbReference type="Proteomes" id="UP000282311"/>
    </source>
</evidence>
<dbReference type="RefSeq" id="WP_120745699.1">
    <property type="nucleotide sequence ID" value="NZ_RBAH01000001.1"/>
</dbReference>
<dbReference type="InterPro" id="IPR050248">
    <property type="entry name" value="Polysacc_deacetylase_ArnD"/>
</dbReference>
<dbReference type="InterPro" id="IPR011330">
    <property type="entry name" value="Glyco_hydro/deAcase_b/a-brl"/>
</dbReference>
<organism evidence="2 3">
    <name type="scientific">Paenibacillus ginsengarvi</name>
    <dbReference type="NCBI Taxonomy" id="400777"/>
    <lineage>
        <taxon>Bacteria</taxon>
        <taxon>Bacillati</taxon>
        <taxon>Bacillota</taxon>
        <taxon>Bacilli</taxon>
        <taxon>Bacillales</taxon>
        <taxon>Paenibacillaceae</taxon>
        <taxon>Paenibacillus</taxon>
    </lineage>
</organism>
<dbReference type="PANTHER" id="PTHR10587">
    <property type="entry name" value="GLYCOSYL TRANSFERASE-RELATED"/>
    <property type="match status" value="1"/>
</dbReference>
<sequence length="338" mass="37397">MIRVKMLVIGGIFSLATWGVLSSGDLAAYVQSLDSNPGTAYRHIEASEADSKTASIKPDEEQLHLAIQEEAAKRREAPIDAKIDRVWKAIPGYNGIEVNVEETMRLAMQRGTDTGIPFVYREVAPSVRLEDLGAEPIYKGNPHKPMAALMINVAWGNEFLPPMLSVLEKEGVRATFFFDGSWLSKNIDTAKMIQEKGHELSNHAYSHKNMSGLGREETIKEIERTQTLLKEKLGVDNTLFAPPSGDFSSLTVKVAHELKLKTILWTVDTVDWKKPAPEAIVRKIATRVEPGSMILMHPTESSSGALEDMIRVIKEKGLVLGTVSELISPNRVPKVETE</sequence>
<protein>
    <recommendedName>
        <fullName evidence="1">NodB homology domain-containing protein</fullName>
    </recommendedName>
</protein>
<dbReference type="OrthoDB" id="9812065at2"/>
<proteinExistence type="predicted"/>
<dbReference type="CDD" id="cd10950">
    <property type="entry name" value="CE4_BsYlxY_like"/>
    <property type="match status" value="1"/>
</dbReference>
<feature type="domain" description="NodB homology" evidence="1">
    <location>
        <begin position="145"/>
        <end position="321"/>
    </location>
</feature>
<dbReference type="Proteomes" id="UP000282311">
    <property type="component" value="Unassembled WGS sequence"/>
</dbReference>
<evidence type="ECO:0000313" key="2">
    <source>
        <dbReference type="EMBL" id="RKN86991.1"/>
    </source>
</evidence>
<gene>
    <name evidence="2" type="ORF">D7M11_00425</name>
</gene>
<dbReference type="GO" id="GO:0016810">
    <property type="term" value="F:hydrolase activity, acting on carbon-nitrogen (but not peptide) bonds"/>
    <property type="evidence" value="ECO:0007669"/>
    <property type="project" value="InterPro"/>
</dbReference>
<dbReference type="EMBL" id="RBAH01000001">
    <property type="protein sequence ID" value="RKN86991.1"/>
    <property type="molecule type" value="Genomic_DNA"/>
</dbReference>
<dbReference type="AlphaFoldDB" id="A0A3B0CTI0"/>
<dbReference type="PROSITE" id="PS51677">
    <property type="entry name" value="NODB"/>
    <property type="match status" value="1"/>
</dbReference>